<feature type="chain" id="PRO_5026996915" evidence="1">
    <location>
        <begin position="23"/>
        <end position="68"/>
    </location>
</feature>
<proteinExistence type="predicted"/>
<evidence type="ECO:0000256" key="1">
    <source>
        <dbReference type="SAM" id="SignalP"/>
    </source>
</evidence>
<accession>A0A6M2DXV3</accession>
<name>A0A6M2DXV3_XENCH</name>
<sequence>MLWFNYEVLFTIMFGSVSQCIAESHCAHSKWEADGKYPIRPILAVKFSIRTCRQSAIRLYYEFHILHI</sequence>
<dbReference type="AlphaFoldDB" id="A0A6M2DXV3"/>
<feature type="signal peptide" evidence="1">
    <location>
        <begin position="1"/>
        <end position="22"/>
    </location>
</feature>
<reference evidence="2" key="1">
    <citation type="submission" date="2020-03" db="EMBL/GenBank/DDBJ databases">
        <title>Transcriptomic Profiling of the Digestive Tract of the Rat Flea, Xenopsylla cheopis, Following Blood Feeding and Infection with Yersinia pestis.</title>
        <authorList>
            <person name="Bland D.M."/>
            <person name="Martens C.A."/>
            <person name="Virtaneva K."/>
            <person name="Kanakabandi K."/>
            <person name="Long D."/>
            <person name="Rosenke R."/>
            <person name="Saturday G.A."/>
            <person name="Hoyt F.H."/>
            <person name="Bruno D.P."/>
            <person name="Ribeiro J.M.C."/>
            <person name="Hinnebusch J."/>
        </authorList>
    </citation>
    <scope>NUCLEOTIDE SEQUENCE</scope>
</reference>
<keyword evidence="1" id="KW-0732">Signal</keyword>
<protein>
    <submittedName>
        <fullName evidence="2">Putative secreted protein</fullName>
    </submittedName>
</protein>
<evidence type="ECO:0000313" key="2">
    <source>
        <dbReference type="EMBL" id="NOV50903.1"/>
    </source>
</evidence>
<organism evidence="2">
    <name type="scientific">Xenopsylla cheopis</name>
    <name type="common">Oriental rat flea</name>
    <name type="synonym">Pulex cheopis</name>
    <dbReference type="NCBI Taxonomy" id="163159"/>
    <lineage>
        <taxon>Eukaryota</taxon>
        <taxon>Metazoa</taxon>
        <taxon>Ecdysozoa</taxon>
        <taxon>Arthropoda</taxon>
        <taxon>Hexapoda</taxon>
        <taxon>Insecta</taxon>
        <taxon>Pterygota</taxon>
        <taxon>Neoptera</taxon>
        <taxon>Endopterygota</taxon>
        <taxon>Siphonaptera</taxon>
        <taxon>Pulicidae</taxon>
        <taxon>Xenopsyllinae</taxon>
        <taxon>Xenopsylla</taxon>
    </lineage>
</organism>
<dbReference type="EMBL" id="GIIL01007177">
    <property type="protein sequence ID" value="NOV50903.1"/>
    <property type="molecule type" value="Transcribed_RNA"/>
</dbReference>